<dbReference type="GeneID" id="41610018"/>
<keyword evidence="1" id="KW-1133">Transmembrane helix</keyword>
<reference evidence="2 3" key="1">
    <citation type="submission" date="2019-07" db="EMBL/GenBank/DDBJ databases">
        <title>Complete genome of Thermococcus acidophilus.</title>
        <authorList>
            <person name="Li X."/>
        </authorList>
    </citation>
    <scope>NUCLEOTIDE SEQUENCE [LARGE SCALE GENOMIC DNA]</scope>
    <source>
        <strain evidence="2 3">SY113</strain>
    </source>
</reference>
<organism evidence="2 3">
    <name type="scientific">Thermococcus aciditolerans</name>
    <dbReference type="NCBI Taxonomy" id="2598455"/>
    <lineage>
        <taxon>Archaea</taxon>
        <taxon>Methanobacteriati</taxon>
        <taxon>Methanobacteriota</taxon>
        <taxon>Thermococci</taxon>
        <taxon>Thermococcales</taxon>
        <taxon>Thermococcaceae</taxon>
        <taxon>Thermococcus</taxon>
    </lineage>
</organism>
<dbReference type="EMBL" id="CP041932">
    <property type="protein sequence ID" value="QEK15232.1"/>
    <property type="molecule type" value="Genomic_DNA"/>
</dbReference>
<evidence type="ECO:0000313" key="3">
    <source>
        <dbReference type="Proteomes" id="UP000322631"/>
    </source>
</evidence>
<dbReference type="KEGG" id="them:FPV09_09145"/>
<feature type="transmembrane region" description="Helical" evidence="1">
    <location>
        <begin position="315"/>
        <end position="334"/>
    </location>
</feature>
<proteinExistence type="predicted"/>
<dbReference type="InterPro" id="IPR027552">
    <property type="entry name" value="CGP_CTERM"/>
</dbReference>
<sequence length="341" mass="38080">MSRLVIPIVLLLFLASPVSAIYNVDLGGFLYEVRYSVISNGTTALINVEVGNYGVFCGMDSCSAEVYQVYQYLLFFNGSRLYLLNLTSLVLSTLPSYAPAPVSEVGFLIDEINYINDSWHVNMKVFVYSKEMGDGVSLSYIYKLDTKNFCAESVNVSLAEFPIIRRFSPLRDTINGWRIEIPEKFRAKHVFINGTWVQVSNETAVRIPPSADFFLIANSSVANGSYSVPWLLSNQRPVIANWTQFPVYFVLKKDSQVKNVTILYINTTNTINGYWFPDSVRIVNVTICKRATNTPTSTTTGIETTPRSNATKTKTKGICGPGFMVLLAIVGLLAERTRKRG</sequence>
<evidence type="ECO:0000313" key="2">
    <source>
        <dbReference type="EMBL" id="QEK15232.1"/>
    </source>
</evidence>
<accession>A0A5C0SMP5</accession>
<dbReference type="Proteomes" id="UP000322631">
    <property type="component" value="Chromosome"/>
</dbReference>
<dbReference type="RefSeq" id="WP_148883169.1">
    <property type="nucleotide sequence ID" value="NZ_CP041932.1"/>
</dbReference>
<gene>
    <name evidence="2" type="ORF">FPV09_09145</name>
</gene>
<name>A0A5C0SMP5_9EURY</name>
<protein>
    <submittedName>
        <fullName evidence="2">CGP-CTERM sorting domain-containing protein</fullName>
    </submittedName>
</protein>
<keyword evidence="3" id="KW-1185">Reference proteome</keyword>
<keyword evidence="1" id="KW-0812">Transmembrane</keyword>
<evidence type="ECO:0000256" key="1">
    <source>
        <dbReference type="SAM" id="Phobius"/>
    </source>
</evidence>
<keyword evidence="1" id="KW-0472">Membrane</keyword>
<dbReference type="AlphaFoldDB" id="A0A5C0SMP5"/>
<dbReference type="NCBIfam" id="TIGR04288">
    <property type="entry name" value="CGP_CTERM"/>
    <property type="match status" value="1"/>
</dbReference>